<dbReference type="GO" id="GO:0035556">
    <property type="term" value="P:intracellular signal transduction"/>
    <property type="evidence" value="ECO:0007669"/>
    <property type="project" value="InterPro"/>
</dbReference>
<dbReference type="STRING" id="425265.A8PVU8"/>
<dbReference type="Gene3D" id="3.10.20.90">
    <property type="entry name" value="Phosphatidylinositol 3-kinase Catalytic Subunit, Chain A, domain 1"/>
    <property type="match status" value="1"/>
</dbReference>
<feature type="region of interest" description="Disordered" evidence="1">
    <location>
        <begin position="692"/>
        <end position="727"/>
    </location>
</feature>
<keyword evidence="4" id="KW-1185">Reference proteome</keyword>
<dbReference type="GO" id="GO:0000935">
    <property type="term" value="C:division septum"/>
    <property type="evidence" value="ECO:0007669"/>
    <property type="project" value="TreeGrafter"/>
</dbReference>
<dbReference type="GO" id="GO:0030010">
    <property type="term" value="P:establishment of cell polarity"/>
    <property type="evidence" value="ECO:0007669"/>
    <property type="project" value="TreeGrafter"/>
</dbReference>
<dbReference type="SUPFAM" id="SSF50729">
    <property type="entry name" value="PH domain-like"/>
    <property type="match status" value="1"/>
</dbReference>
<evidence type="ECO:0000259" key="2">
    <source>
        <dbReference type="PROSITE" id="PS50010"/>
    </source>
</evidence>
<proteinExistence type="predicted"/>
<comment type="caution">
    <text evidence="3">The sequence shown here is derived from an EMBL/GenBank/DDBJ whole genome shotgun (WGS) entry which is preliminary data.</text>
</comment>
<dbReference type="KEGG" id="mgl:MGL_0960"/>
<dbReference type="InterPro" id="IPR036872">
    <property type="entry name" value="CH_dom_sf"/>
</dbReference>
<feature type="domain" description="DH" evidence="2">
    <location>
        <begin position="208"/>
        <end position="389"/>
    </location>
</feature>
<name>A8PVU8_MALGO</name>
<dbReference type="PROSITE" id="PS00741">
    <property type="entry name" value="DH_1"/>
    <property type="match status" value="1"/>
</dbReference>
<dbReference type="Pfam" id="PF06395">
    <property type="entry name" value="CDC24"/>
    <property type="match status" value="1"/>
</dbReference>
<evidence type="ECO:0000313" key="4">
    <source>
        <dbReference type="Proteomes" id="UP000008837"/>
    </source>
</evidence>
<dbReference type="PANTHER" id="PTHR47339:SF1">
    <property type="entry name" value="CELL DIVISION CONTROL PROTEIN 24"/>
    <property type="match status" value="1"/>
</dbReference>
<dbReference type="SMART" id="SM00233">
    <property type="entry name" value="PH"/>
    <property type="match status" value="1"/>
</dbReference>
<feature type="region of interest" description="Disordered" evidence="1">
    <location>
        <begin position="63"/>
        <end position="85"/>
    </location>
</feature>
<organism evidence="3 4">
    <name type="scientific">Malassezia globosa (strain ATCC MYA-4612 / CBS 7966)</name>
    <name type="common">Dandruff-associated fungus</name>
    <dbReference type="NCBI Taxonomy" id="425265"/>
    <lineage>
        <taxon>Eukaryota</taxon>
        <taxon>Fungi</taxon>
        <taxon>Dikarya</taxon>
        <taxon>Basidiomycota</taxon>
        <taxon>Ustilaginomycotina</taxon>
        <taxon>Malasseziomycetes</taxon>
        <taxon>Malasseziales</taxon>
        <taxon>Malasseziaceae</taxon>
        <taxon>Malassezia</taxon>
    </lineage>
</organism>
<dbReference type="InterPro" id="IPR001331">
    <property type="entry name" value="GDS_CDC24_CS"/>
</dbReference>
<dbReference type="AlphaFoldDB" id="A8PVU8"/>
<dbReference type="Pfam" id="PF00564">
    <property type="entry name" value="PB1"/>
    <property type="match status" value="1"/>
</dbReference>
<dbReference type="GO" id="GO:0005737">
    <property type="term" value="C:cytoplasm"/>
    <property type="evidence" value="ECO:0007669"/>
    <property type="project" value="TreeGrafter"/>
</dbReference>
<dbReference type="SUPFAM" id="SSF54277">
    <property type="entry name" value="CAD &amp; PB1 domains"/>
    <property type="match status" value="1"/>
</dbReference>
<dbReference type="GO" id="GO:0005634">
    <property type="term" value="C:nucleus"/>
    <property type="evidence" value="ECO:0007669"/>
    <property type="project" value="TreeGrafter"/>
</dbReference>
<dbReference type="InterPro" id="IPR033511">
    <property type="entry name" value="Cdc24/Scd1_PH_dom"/>
</dbReference>
<gene>
    <name evidence="3" type="ORF">MGL_0960</name>
</gene>
<dbReference type="Gene3D" id="2.30.29.30">
    <property type="entry name" value="Pleckstrin-homology domain (PH domain)/Phosphotyrosine-binding domain (PTB)"/>
    <property type="match status" value="1"/>
</dbReference>
<accession>A8PVU8</accession>
<feature type="region of interest" description="Disordered" evidence="1">
    <location>
        <begin position="770"/>
        <end position="818"/>
    </location>
</feature>
<feature type="region of interest" description="Disordered" evidence="1">
    <location>
        <begin position="578"/>
        <end position="611"/>
    </location>
</feature>
<feature type="compositionally biased region" description="Low complexity" evidence="1">
    <location>
        <begin position="927"/>
        <end position="943"/>
    </location>
</feature>
<feature type="region of interest" description="Disordered" evidence="1">
    <location>
        <begin position="921"/>
        <end position="943"/>
    </location>
</feature>
<dbReference type="InterPro" id="IPR000270">
    <property type="entry name" value="PB1_dom"/>
</dbReference>
<dbReference type="GO" id="GO:0043332">
    <property type="term" value="C:mating projection tip"/>
    <property type="evidence" value="ECO:0007669"/>
    <property type="project" value="TreeGrafter"/>
</dbReference>
<dbReference type="SMART" id="SM00666">
    <property type="entry name" value="PB1"/>
    <property type="match status" value="1"/>
</dbReference>
<dbReference type="GO" id="GO:0005085">
    <property type="term" value="F:guanyl-nucleotide exchange factor activity"/>
    <property type="evidence" value="ECO:0007669"/>
    <property type="project" value="InterPro"/>
</dbReference>
<dbReference type="FunCoup" id="A8PVU8">
    <property type="interactions" value="42"/>
</dbReference>
<protein>
    <recommendedName>
        <fullName evidence="2">DH domain-containing protein</fullName>
    </recommendedName>
</protein>
<dbReference type="CDD" id="cd00014">
    <property type="entry name" value="CH_SF"/>
    <property type="match status" value="1"/>
</dbReference>
<dbReference type="CDD" id="cd13246">
    <property type="entry name" value="PH_Scd1"/>
    <property type="match status" value="1"/>
</dbReference>
<dbReference type="OrthoDB" id="1594986at2759"/>
<reference evidence="3 4" key="1">
    <citation type="journal article" date="2007" name="Proc. Natl. Acad. Sci. U.S.A.">
        <title>Dandruff-associated Malassezia genomes reveal convergent and divergent virulence traits shared with plant and human fungal pathogens.</title>
        <authorList>
            <person name="Xu J."/>
            <person name="Saunders C.W."/>
            <person name="Hu P."/>
            <person name="Grant R.A."/>
            <person name="Boekhout T."/>
            <person name="Kuramae E.E."/>
            <person name="Kronstad J.W."/>
            <person name="Deangelis Y.M."/>
            <person name="Reeder N.L."/>
            <person name="Johnstone K.R."/>
            <person name="Leland M."/>
            <person name="Fieno A.M."/>
            <person name="Begley W.M."/>
            <person name="Sun Y."/>
            <person name="Lacey M.P."/>
            <person name="Chaudhary T."/>
            <person name="Keough T."/>
            <person name="Chu L."/>
            <person name="Sears R."/>
            <person name="Yuan B."/>
            <person name="Dawson T.L.Jr."/>
        </authorList>
    </citation>
    <scope>NUCLEOTIDE SEQUENCE [LARGE SCALE GENOMIC DNA]</scope>
    <source>
        <strain evidence="4">ATCC MYA-4612 / CBS 7966</strain>
    </source>
</reference>
<dbReference type="InterPro" id="IPR001849">
    <property type="entry name" value="PH_domain"/>
</dbReference>
<dbReference type="InterPro" id="IPR053026">
    <property type="entry name" value="CDC42_GEF"/>
</dbReference>
<dbReference type="InterPro" id="IPR035899">
    <property type="entry name" value="DBL_dom_sf"/>
</dbReference>
<feature type="compositionally biased region" description="Low complexity" evidence="1">
    <location>
        <begin position="994"/>
        <end position="1005"/>
    </location>
</feature>
<dbReference type="Proteomes" id="UP000008837">
    <property type="component" value="Unassembled WGS sequence"/>
</dbReference>
<dbReference type="InterPro" id="IPR010481">
    <property type="entry name" value="Cdc24/Scd1_N"/>
</dbReference>
<dbReference type="GO" id="GO:0031106">
    <property type="term" value="P:septin ring organization"/>
    <property type="evidence" value="ECO:0007669"/>
    <property type="project" value="TreeGrafter"/>
</dbReference>
<sequence>MYGVADAFFAGGSGTSPSSSLHALQQLIRPKTTQPPQSGLFQSCLQLGERLARVPGFERDFPLRSKSKRRDSSSSTGSSSEPHDPVSQLWQYFRQGKPLCVLFNVYATYAHIAPISYRVESKLSNANACKALVMRFILALKERLGWDPEDTFTVSQLYLSDTNGFVRVVRTLDRFLLLLEDCGLLHPTTPVPSEELPPQPPVACPRDQRELVGMELLESERKYVHDLEILQSYASAISQYDIVSQDTIYHIFGNLDQLVDAQRRFLICLEQNAQKPLESQQLGYIFQSLEDDFSVYDLFCANYANALQYINDERAALSQLSQIPAAQSRYLEPSYELPTFLIKPVQRICKYPLLLEQLLKHTPEGAPGHADVVEALATIRRITDKVNETQRSQENEQVVKNLEARVEDWKGHSLRTFGSLLLSDTFVVSKGDSEREFGVYLFEHILLCCKDTSTSAPYQLSLTPGRSRSKSGSRLRQRGGSMSESSASRREQQKPGPLQLKGRIFLSNIVAIQVLGRRASSSSLSAMPTESIGPYTLQVWWHGELELESFCLRCKNEEQLRMWYSTMQKLLGELRARRQASASQASTPVTTQAPSLPGSRPGSGHSKGPASAAFMQVSTPVVSYAQDTMPMRLRRSNTAECNDALLGRSARTSSNPSLKTSFNTPSVSDCDSPRDTPCDDAAPFGLPHGLLASPVVPGRPPPPPAHNLVGSGASGTNHPCSSTAPGAGVGAGPGLSIGPGIGSGLASASSPAMYPPRMPWRQRSLGNIHQHPFMTSSSTTPIPTPGAAPSSASTAAPAPAHASATATPPAVPVKTPNRVPIPVRSSSVSGNMPPLRASAEFLEKEMEAMKLSKALKPLRGFAAARGGPSPMRLDSTIMQPPLSVGQTVPPNSDWALTYGHVSPTTEWNPYFPMMTSGATHAPPPSATLPASAVAPGPMGAAGTSATSAASIAAPSGIATKRQDSFSTTGSRVSADASQANTPSVSHSPMTRQNSSSGASGTGSSSVWMRSAPHSPPITMQVRVCVRYGPERVELQVPNTVSFSNLHALVHSSVRVAPEAHTRMYHIDEDGDRVMLLDDDDLATAMEHVRRVQSEPHLVVVLE</sequence>
<feature type="compositionally biased region" description="Low complexity" evidence="1">
    <location>
        <begin position="775"/>
        <end position="808"/>
    </location>
</feature>
<dbReference type="InterPro" id="IPR000219">
    <property type="entry name" value="DH_dom"/>
</dbReference>
<dbReference type="EMBL" id="AAYY01000003">
    <property type="protein sequence ID" value="EDP44478.1"/>
    <property type="molecule type" value="Genomic_DNA"/>
</dbReference>
<feature type="compositionally biased region" description="Polar residues" evidence="1">
    <location>
        <begin position="964"/>
        <end position="993"/>
    </location>
</feature>
<dbReference type="SUPFAM" id="SSF48065">
    <property type="entry name" value="DBL homology domain (DH-domain)"/>
    <property type="match status" value="1"/>
</dbReference>
<feature type="compositionally biased region" description="Polar residues" evidence="1">
    <location>
        <begin position="650"/>
        <end position="669"/>
    </location>
</feature>
<dbReference type="PROSITE" id="PS50010">
    <property type="entry name" value="DH_2"/>
    <property type="match status" value="1"/>
</dbReference>
<dbReference type="Pfam" id="PF00621">
    <property type="entry name" value="RhoGEF"/>
    <property type="match status" value="1"/>
</dbReference>
<feature type="region of interest" description="Disordered" evidence="1">
    <location>
        <begin position="957"/>
        <end position="1011"/>
    </location>
</feature>
<dbReference type="OMA" id="TRMYHID"/>
<dbReference type="RefSeq" id="XP_001731692.1">
    <property type="nucleotide sequence ID" value="XM_001731640.1"/>
</dbReference>
<feature type="region of interest" description="Disordered" evidence="1">
    <location>
        <begin position="459"/>
        <end position="496"/>
    </location>
</feature>
<dbReference type="Gene3D" id="1.10.418.10">
    <property type="entry name" value="Calponin-like domain"/>
    <property type="match status" value="1"/>
</dbReference>
<dbReference type="VEuPathDB" id="FungiDB:MGL_0960"/>
<dbReference type="InterPro" id="IPR011993">
    <property type="entry name" value="PH-like_dom_sf"/>
</dbReference>
<evidence type="ECO:0000256" key="1">
    <source>
        <dbReference type="SAM" id="MobiDB-lite"/>
    </source>
</evidence>
<feature type="region of interest" description="Disordered" evidence="1">
    <location>
        <begin position="647"/>
        <end position="674"/>
    </location>
</feature>
<dbReference type="Pfam" id="PF15411">
    <property type="entry name" value="PH_10"/>
    <property type="match status" value="1"/>
</dbReference>
<dbReference type="GeneID" id="5855997"/>
<dbReference type="CDD" id="cd00160">
    <property type="entry name" value="RhoGEF"/>
    <property type="match status" value="1"/>
</dbReference>
<dbReference type="InParanoid" id="A8PVU8"/>
<evidence type="ECO:0000313" key="3">
    <source>
        <dbReference type="EMBL" id="EDP44478.1"/>
    </source>
</evidence>
<dbReference type="Gene3D" id="1.20.900.10">
    <property type="entry name" value="Dbl homology (DH) domain"/>
    <property type="match status" value="1"/>
</dbReference>
<dbReference type="PANTHER" id="PTHR47339">
    <property type="entry name" value="CELL DIVISION CONTROL PROTEIN 24"/>
    <property type="match status" value="1"/>
</dbReference>
<dbReference type="CDD" id="cd05992">
    <property type="entry name" value="PB1"/>
    <property type="match status" value="1"/>
</dbReference>
<feature type="compositionally biased region" description="Basic residues" evidence="1">
    <location>
        <begin position="467"/>
        <end position="477"/>
    </location>
</feature>
<dbReference type="SMART" id="SM00325">
    <property type="entry name" value="RhoGEF"/>
    <property type="match status" value="1"/>
</dbReference>